<evidence type="ECO:0000313" key="4">
    <source>
        <dbReference type="EMBL" id="MBB6433788.1"/>
    </source>
</evidence>
<proteinExistence type="predicted"/>
<protein>
    <submittedName>
        <fullName evidence="4">Selenocysteine lyase/cysteine desulfurase</fullName>
    </submittedName>
</protein>
<dbReference type="InterPro" id="IPR015422">
    <property type="entry name" value="PyrdxlP-dep_Trfase_small"/>
</dbReference>
<comment type="cofactor">
    <cofactor evidence="1">
        <name>pyridoxal 5'-phosphate</name>
        <dbReference type="ChEBI" id="CHEBI:597326"/>
    </cofactor>
</comment>
<organism evidence="4 5">
    <name type="scientific">Streptomyces candidus</name>
    <dbReference type="NCBI Taxonomy" id="67283"/>
    <lineage>
        <taxon>Bacteria</taxon>
        <taxon>Bacillati</taxon>
        <taxon>Actinomycetota</taxon>
        <taxon>Actinomycetes</taxon>
        <taxon>Kitasatosporales</taxon>
        <taxon>Streptomycetaceae</taxon>
        <taxon>Streptomyces</taxon>
    </lineage>
</organism>
<name>A0A7X0H9Y7_9ACTN</name>
<keyword evidence="2" id="KW-0663">Pyridoxal phosphate</keyword>
<dbReference type="Gene3D" id="3.40.640.10">
    <property type="entry name" value="Type I PLP-dependent aspartate aminotransferase-like (Major domain)"/>
    <property type="match status" value="1"/>
</dbReference>
<comment type="caution">
    <text evidence="4">The sequence shown here is derived from an EMBL/GenBank/DDBJ whole genome shotgun (WGS) entry which is preliminary data.</text>
</comment>
<dbReference type="Proteomes" id="UP000540423">
    <property type="component" value="Unassembled WGS sequence"/>
</dbReference>
<dbReference type="InterPro" id="IPR015424">
    <property type="entry name" value="PyrdxlP-dep_Trfase"/>
</dbReference>
<dbReference type="SUPFAM" id="SSF53383">
    <property type="entry name" value="PLP-dependent transferases"/>
    <property type="match status" value="1"/>
</dbReference>
<dbReference type="AlphaFoldDB" id="A0A7X0H9Y7"/>
<evidence type="ECO:0000256" key="2">
    <source>
        <dbReference type="ARBA" id="ARBA00022898"/>
    </source>
</evidence>
<dbReference type="Gene3D" id="3.90.1150.10">
    <property type="entry name" value="Aspartate Aminotransferase, domain 1"/>
    <property type="match status" value="1"/>
</dbReference>
<reference evidence="4 5" key="1">
    <citation type="submission" date="2020-08" db="EMBL/GenBank/DDBJ databases">
        <title>Genomic Encyclopedia of Type Strains, Phase IV (KMG-IV): sequencing the most valuable type-strain genomes for metagenomic binning, comparative biology and taxonomic classification.</title>
        <authorList>
            <person name="Goeker M."/>
        </authorList>
    </citation>
    <scope>NUCLEOTIDE SEQUENCE [LARGE SCALE GENOMIC DNA]</scope>
    <source>
        <strain evidence="4 5">DSM 40141</strain>
    </source>
</reference>
<dbReference type="Pfam" id="PF00266">
    <property type="entry name" value="Aminotran_5"/>
    <property type="match status" value="1"/>
</dbReference>
<dbReference type="GO" id="GO:0016829">
    <property type="term" value="F:lyase activity"/>
    <property type="evidence" value="ECO:0007669"/>
    <property type="project" value="UniProtKB-KW"/>
</dbReference>
<keyword evidence="4" id="KW-0456">Lyase</keyword>
<evidence type="ECO:0000256" key="1">
    <source>
        <dbReference type="ARBA" id="ARBA00001933"/>
    </source>
</evidence>
<dbReference type="PANTHER" id="PTHR43586:SF8">
    <property type="entry name" value="CYSTEINE DESULFURASE 1, CHLOROPLASTIC"/>
    <property type="match status" value="1"/>
</dbReference>
<gene>
    <name evidence="4" type="ORF">HNQ79_000226</name>
</gene>
<evidence type="ECO:0000313" key="5">
    <source>
        <dbReference type="Proteomes" id="UP000540423"/>
    </source>
</evidence>
<dbReference type="EMBL" id="JACHEM010000001">
    <property type="protein sequence ID" value="MBB6433788.1"/>
    <property type="molecule type" value="Genomic_DNA"/>
</dbReference>
<keyword evidence="5" id="KW-1185">Reference proteome</keyword>
<dbReference type="InterPro" id="IPR015421">
    <property type="entry name" value="PyrdxlP-dep_Trfase_major"/>
</dbReference>
<feature type="domain" description="Aminotransferase class V" evidence="3">
    <location>
        <begin position="48"/>
        <end position="447"/>
    </location>
</feature>
<evidence type="ECO:0000259" key="3">
    <source>
        <dbReference type="Pfam" id="PF00266"/>
    </source>
</evidence>
<dbReference type="InterPro" id="IPR000192">
    <property type="entry name" value="Aminotrans_V_dom"/>
</dbReference>
<accession>A0A7X0H9Y7</accession>
<sequence length="594" mass="62515">MPAQSFATATPSAPAASEEPCCGKPLPVLGRDVAVPLVTGGEVTYAALDYAASAPALQRVWDDVAAYAPYYGSVHRGAGYLSQLSTDLFENSRVTVAEFLDCRDDDQVVFTRSTTDSLNLLASALPADCQVFVFETEHHASLLPWQDARVTYLDAPRTPAQAVETLERALADRTPCDGRGPGSGNGKGPALVCVTGASNVTGEIWPVRELAAVAHAHGARIVLDAAQLAPHHPLSVRDLDVDWVAFSGHKLYAPFGSGVLAGRADWLRAAEPYLAGGGASKKVARRADGGVDVEWHTTAARHEAGSPNVIGVYAIASACRALTEAGFDALVEREQALVRRVREGLADVPAVKVLSLFGDEAPRVGVLSFVVDGWNSSHFAAALSAEYGIGVRDGLFCAHPLVRTLLGSDPQEAGECGAPEAGPGERSLNAIRVSFGAGTPDEHVERFVRAVKELVANGAQWNYRTEDGRCGPRESAVEADRERGLQVVLRVGAERDVGVRRLDAGDLADRAGDDVRQVVVPSDAHHGDQVVGTGDGEDLADAVQRGDRLGDLGDPVHAGLDEHDRGDHGWLSPSVAGGAAAALTLAVRRNRAHA</sequence>
<dbReference type="PANTHER" id="PTHR43586">
    <property type="entry name" value="CYSTEINE DESULFURASE"/>
    <property type="match status" value="1"/>
</dbReference>